<dbReference type="PANTHER" id="PTHR34978:SF3">
    <property type="entry name" value="SLR0241 PROTEIN"/>
    <property type="match status" value="1"/>
</dbReference>
<dbReference type="RefSeq" id="WP_119051506.1">
    <property type="nucleotide sequence ID" value="NZ_CP032157.1"/>
</dbReference>
<protein>
    <recommendedName>
        <fullName evidence="3">Peptidase M56 domain-containing protein</fullName>
    </recommendedName>
</protein>
<keyword evidence="2" id="KW-0472">Membrane</keyword>
<gene>
    <name evidence="4" type="ORF">D3H65_17305</name>
</gene>
<dbReference type="PANTHER" id="PTHR34978">
    <property type="entry name" value="POSSIBLE SENSOR-TRANSDUCER PROTEIN BLAR"/>
    <property type="match status" value="1"/>
</dbReference>
<dbReference type="OrthoDB" id="15218at2"/>
<accession>A0A3B7MVF5</accession>
<feature type="transmembrane region" description="Helical" evidence="2">
    <location>
        <begin position="129"/>
        <end position="152"/>
    </location>
</feature>
<dbReference type="Gene3D" id="3.30.2010.10">
    <property type="entry name" value="Metalloproteases ('zincins'), catalytic domain"/>
    <property type="match status" value="1"/>
</dbReference>
<feature type="compositionally biased region" description="Polar residues" evidence="1">
    <location>
        <begin position="364"/>
        <end position="376"/>
    </location>
</feature>
<name>A0A3B7MVF5_9BACT</name>
<evidence type="ECO:0000256" key="2">
    <source>
        <dbReference type="SAM" id="Phobius"/>
    </source>
</evidence>
<dbReference type="Proteomes" id="UP000263900">
    <property type="component" value="Chromosome"/>
</dbReference>
<feature type="transmembrane region" description="Helical" evidence="2">
    <location>
        <begin position="54"/>
        <end position="71"/>
    </location>
</feature>
<keyword evidence="2" id="KW-1133">Transmembrane helix</keyword>
<keyword evidence="5" id="KW-1185">Reference proteome</keyword>
<feature type="transmembrane region" description="Helical" evidence="2">
    <location>
        <begin position="334"/>
        <end position="351"/>
    </location>
</feature>
<feature type="domain" description="Peptidase M56" evidence="3">
    <location>
        <begin position="123"/>
        <end position="319"/>
    </location>
</feature>
<dbReference type="CDD" id="cd07341">
    <property type="entry name" value="M56_BlaR1_MecR1_like"/>
    <property type="match status" value="1"/>
</dbReference>
<evidence type="ECO:0000313" key="4">
    <source>
        <dbReference type="EMBL" id="AXY75625.1"/>
    </source>
</evidence>
<dbReference type="InterPro" id="IPR008756">
    <property type="entry name" value="Peptidase_M56"/>
</dbReference>
<feature type="region of interest" description="Disordered" evidence="1">
    <location>
        <begin position="360"/>
        <end position="407"/>
    </location>
</feature>
<organism evidence="4 5">
    <name type="scientific">Paraflavitalea soli</name>
    <dbReference type="NCBI Taxonomy" id="2315862"/>
    <lineage>
        <taxon>Bacteria</taxon>
        <taxon>Pseudomonadati</taxon>
        <taxon>Bacteroidota</taxon>
        <taxon>Chitinophagia</taxon>
        <taxon>Chitinophagales</taxon>
        <taxon>Chitinophagaceae</taxon>
        <taxon>Paraflavitalea</taxon>
    </lineage>
</organism>
<dbReference type="AlphaFoldDB" id="A0A3B7MVF5"/>
<keyword evidence="2" id="KW-0812">Transmembrane</keyword>
<sequence>MQLLFMNQWLSDSTIRAICWTLIHSLWQGLILAALAGILVLFTRKHTAAFRYNMLAGLFFVFMGVVAFTFVREFNLPASGHTMANLVAVQAKQEGSNQLSLPQNPTVEIYQEEGYIARFTGYFNQHASLLVAVWFLIFMAKAVKLMSGLVYIQRIKQHKVQSPGEYWTNRMSELAAMLGVKVPVRLLESGLVKVPLVAGLLKPFILVPVGLIANLPAEQVEAILLHELAHIRRRDFVVNLVQSFAEILFFFNPAVLWLSSLLREEREHCCDDMAIAVTQSKTGYIHALVSFQEYQLENTTSYAMAFPGKKNQLLNRVKRIIDNSNKTLNTAERSFLVLCFSLIGILTMVFAQPAPKKEPVKQELATQKQEGTNPANTKAKGRVKHQPSDKVPAMDQSKDQSGNKSYDQTYRANPVAYKPYTATYQPYDTPSSAVAASDTMPALRKGNSVMTGTITHDLGGKQYKITINKNLATGLMIDGVQVPDEKLPEYKDLIQDIFRGMQGQAEEAYGARVQENAASTRRLSAQNKLLADNQVELQKGLFKLDKEKSLLNREPIRLDTTGKLNGRLELKKKDRTVVDDIVDDIVSAGIVTQTNPLSFRINQHEFVVNNQAQPESLRRQFLEKYVVHPSDTYQYTKQGGTTSSTVVIDR</sequence>
<reference evidence="4 5" key="1">
    <citation type="submission" date="2018-09" db="EMBL/GenBank/DDBJ databases">
        <title>Genome sequencing of strain 6GH32-13.</title>
        <authorList>
            <person name="Weon H.-Y."/>
            <person name="Heo J."/>
            <person name="Kwon S.-W."/>
        </authorList>
    </citation>
    <scope>NUCLEOTIDE SEQUENCE [LARGE SCALE GENOMIC DNA]</scope>
    <source>
        <strain evidence="4 5">5GH32-13</strain>
    </source>
</reference>
<dbReference type="InterPro" id="IPR052173">
    <property type="entry name" value="Beta-lactam_resp_regulator"/>
</dbReference>
<evidence type="ECO:0000313" key="5">
    <source>
        <dbReference type="Proteomes" id="UP000263900"/>
    </source>
</evidence>
<dbReference type="Pfam" id="PF05569">
    <property type="entry name" value="Peptidase_M56"/>
    <property type="match status" value="1"/>
</dbReference>
<feature type="transmembrane region" description="Helical" evidence="2">
    <location>
        <begin position="20"/>
        <end position="42"/>
    </location>
</feature>
<dbReference type="EMBL" id="CP032157">
    <property type="protein sequence ID" value="AXY75625.1"/>
    <property type="molecule type" value="Genomic_DNA"/>
</dbReference>
<proteinExistence type="predicted"/>
<dbReference type="KEGG" id="pseg:D3H65_17305"/>
<evidence type="ECO:0000256" key="1">
    <source>
        <dbReference type="SAM" id="MobiDB-lite"/>
    </source>
</evidence>
<evidence type="ECO:0000259" key="3">
    <source>
        <dbReference type="Pfam" id="PF05569"/>
    </source>
</evidence>